<accession>A0AAW0PKN9</accession>
<feature type="chain" id="PRO_5043866809" description="C1q domain-containing protein" evidence="4">
    <location>
        <begin position="21"/>
        <end position="237"/>
    </location>
</feature>
<gene>
    <name evidence="6" type="ORF">WMY93_005689</name>
</gene>
<dbReference type="GO" id="GO:0005576">
    <property type="term" value="C:extracellular region"/>
    <property type="evidence" value="ECO:0007669"/>
    <property type="project" value="UniProtKB-SubCell"/>
</dbReference>
<dbReference type="AlphaFoldDB" id="A0AAW0PKN9"/>
<reference evidence="7" key="1">
    <citation type="submission" date="2024-04" db="EMBL/GenBank/DDBJ databases">
        <title>Salinicola lusitanus LLJ914,a marine bacterium isolated from the Okinawa Trough.</title>
        <authorList>
            <person name="Li J."/>
        </authorList>
    </citation>
    <scope>NUCLEOTIDE SEQUENCE [LARGE SCALE GENOMIC DNA]</scope>
</reference>
<organism evidence="6 7">
    <name type="scientific">Mugilogobius chulae</name>
    <name type="common">yellowstripe goby</name>
    <dbReference type="NCBI Taxonomy" id="88201"/>
    <lineage>
        <taxon>Eukaryota</taxon>
        <taxon>Metazoa</taxon>
        <taxon>Chordata</taxon>
        <taxon>Craniata</taxon>
        <taxon>Vertebrata</taxon>
        <taxon>Euteleostomi</taxon>
        <taxon>Actinopterygii</taxon>
        <taxon>Neopterygii</taxon>
        <taxon>Teleostei</taxon>
        <taxon>Neoteleostei</taxon>
        <taxon>Acanthomorphata</taxon>
        <taxon>Gobiaria</taxon>
        <taxon>Gobiiformes</taxon>
        <taxon>Gobioidei</taxon>
        <taxon>Gobiidae</taxon>
        <taxon>Gobionellinae</taxon>
        <taxon>Mugilogobius</taxon>
    </lineage>
</organism>
<keyword evidence="3 4" id="KW-0732">Signal</keyword>
<evidence type="ECO:0000313" key="7">
    <source>
        <dbReference type="Proteomes" id="UP001460270"/>
    </source>
</evidence>
<keyword evidence="2" id="KW-0964">Secreted</keyword>
<proteinExistence type="predicted"/>
<evidence type="ECO:0000313" key="6">
    <source>
        <dbReference type="EMBL" id="KAK7929294.1"/>
    </source>
</evidence>
<dbReference type="PANTHER" id="PTHR22923">
    <property type="entry name" value="CEREBELLIN-RELATED"/>
    <property type="match status" value="1"/>
</dbReference>
<evidence type="ECO:0000259" key="5">
    <source>
        <dbReference type="PROSITE" id="PS50871"/>
    </source>
</evidence>
<sequence>MRVLVCVVFVGGLLMDCAKTQATTATVAELKEAAEKYEGDIPCLAVDCDCAFRSSTCCCGNADLKSLRDQVIETFQNVSEKINQLKDEIHQVIAPVNVAFTAYLGGNTNCFGPFEKNVSIPYDVIPLNEGSGYNSILGLFTAPVSGVYSFSLSVYSRLQQAGAHMYYKVQLMRNGLPEVSTWEDNSEDMEDSSSHTVLLSLQQGDQVYAELVQDRRLCGNIQGLNSFSGYLVYPMSA</sequence>
<dbReference type="SMART" id="SM00110">
    <property type="entry name" value="C1Q"/>
    <property type="match status" value="1"/>
</dbReference>
<dbReference type="GO" id="GO:0099558">
    <property type="term" value="P:maintenance of synapse structure"/>
    <property type="evidence" value="ECO:0007669"/>
    <property type="project" value="TreeGrafter"/>
</dbReference>
<protein>
    <recommendedName>
        <fullName evidence="5">C1q domain-containing protein</fullName>
    </recommendedName>
</protein>
<dbReference type="EMBL" id="JBBPFD010000004">
    <property type="protein sequence ID" value="KAK7929294.1"/>
    <property type="molecule type" value="Genomic_DNA"/>
</dbReference>
<comment type="subcellular location">
    <subcellularLocation>
        <location evidence="1">Secreted</location>
    </subcellularLocation>
</comment>
<dbReference type="Gene3D" id="2.60.120.40">
    <property type="match status" value="1"/>
</dbReference>
<dbReference type="PRINTS" id="PR00007">
    <property type="entry name" value="COMPLEMNTC1Q"/>
</dbReference>
<dbReference type="InterPro" id="IPR001073">
    <property type="entry name" value="C1q_dom"/>
</dbReference>
<dbReference type="InterPro" id="IPR008983">
    <property type="entry name" value="Tumour_necrosis_fac-like_dom"/>
</dbReference>
<dbReference type="InterPro" id="IPR050822">
    <property type="entry name" value="Cerebellin_Synaptic_Org"/>
</dbReference>
<keyword evidence="7" id="KW-1185">Reference proteome</keyword>
<dbReference type="Proteomes" id="UP001460270">
    <property type="component" value="Unassembled WGS sequence"/>
</dbReference>
<dbReference type="GO" id="GO:0045202">
    <property type="term" value="C:synapse"/>
    <property type="evidence" value="ECO:0007669"/>
    <property type="project" value="TreeGrafter"/>
</dbReference>
<dbReference type="Pfam" id="PF00386">
    <property type="entry name" value="C1q"/>
    <property type="match status" value="1"/>
</dbReference>
<evidence type="ECO:0000256" key="3">
    <source>
        <dbReference type="ARBA" id="ARBA00022729"/>
    </source>
</evidence>
<dbReference type="SUPFAM" id="SSF49842">
    <property type="entry name" value="TNF-like"/>
    <property type="match status" value="1"/>
</dbReference>
<dbReference type="PANTHER" id="PTHR22923:SF89">
    <property type="entry name" value="CEREBELLIN 18"/>
    <property type="match status" value="1"/>
</dbReference>
<feature type="domain" description="C1q" evidence="5">
    <location>
        <begin position="93"/>
        <end position="237"/>
    </location>
</feature>
<feature type="signal peptide" evidence="4">
    <location>
        <begin position="1"/>
        <end position="20"/>
    </location>
</feature>
<evidence type="ECO:0000256" key="2">
    <source>
        <dbReference type="ARBA" id="ARBA00022525"/>
    </source>
</evidence>
<name>A0AAW0PKN9_9GOBI</name>
<evidence type="ECO:0000256" key="1">
    <source>
        <dbReference type="ARBA" id="ARBA00004613"/>
    </source>
</evidence>
<comment type="caution">
    <text evidence="6">The sequence shown here is derived from an EMBL/GenBank/DDBJ whole genome shotgun (WGS) entry which is preliminary data.</text>
</comment>
<dbReference type="PROSITE" id="PS50871">
    <property type="entry name" value="C1Q"/>
    <property type="match status" value="1"/>
</dbReference>
<evidence type="ECO:0000256" key="4">
    <source>
        <dbReference type="SAM" id="SignalP"/>
    </source>
</evidence>